<dbReference type="Gene3D" id="1.10.510.10">
    <property type="entry name" value="Transferase(Phosphotransferase) domain 1"/>
    <property type="match status" value="1"/>
</dbReference>
<dbReference type="GO" id="GO:0004674">
    <property type="term" value="F:protein serine/threonine kinase activity"/>
    <property type="evidence" value="ECO:0007669"/>
    <property type="project" value="TreeGrafter"/>
</dbReference>
<dbReference type="OMA" id="KGPSICT"/>
<dbReference type="Gene3D" id="3.30.200.20">
    <property type="entry name" value="Phosphorylase Kinase, domain 1"/>
    <property type="match status" value="1"/>
</dbReference>
<keyword evidence="2" id="KW-0808">Transferase</keyword>
<dbReference type="GO" id="GO:0005737">
    <property type="term" value="C:cytoplasm"/>
    <property type="evidence" value="ECO:0007669"/>
    <property type="project" value="TreeGrafter"/>
</dbReference>
<dbReference type="PROSITE" id="PS50011">
    <property type="entry name" value="PROTEIN_KINASE_DOM"/>
    <property type="match status" value="1"/>
</dbReference>
<dbReference type="OrthoDB" id="5979581at2759"/>
<comment type="caution">
    <text evidence="2">The sequence shown here is derived from an EMBL/GenBank/DDBJ whole genome shotgun (WGS) entry which is preliminary data.</text>
</comment>
<dbReference type="SMART" id="SM00220">
    <property type="entry name" value="S_TKc"/>
    <property type="match status" value="1"/>
</dbReference>
<sequence length="396" mass="45013">MGILAAAPQYTKGDNTADFGDFASNEDEKLDLEDVVEPWHKYDVKETSRNTKIGSGGFFTVWMARDLHDKKDVALKVMSSGEWGETEIRMQDKIIQNIQDTCLLVMYSATFPLPGNNFYHRVLVFPLPLPCYPDKYAHGAARMSAARQPLEALESLHKAGIVHRDLNERNCMFGMVPLHNLDRSAKYDAPGRPLKRIIPYVELWKQGELVRPIEDPDNLRTEKFYFSDFGLAMHLGDLVTPRGYLPMQFCSPDRLHKEDSSFACDMWSYMIIFAELYLGYTPSPTHLKGGLISGIVRCLGPLPESWKGLYTHPGGFDSWYDQGITPDPKHDLASTIAYWRPDADPIERELVPSIMNRVFTYSQDECLTATQLLQDPSSEPLWTNMVVDVIFLTSFI</sequence>
<accession>A0A2I1C406</accession>
<evidence type="ECO:0000259" key="1">
    <source>
        <dbReference type="PROSITE" id="PS50011"/>
    </source>
</evidence>
<dbReference type="InterPro" id="IPR001245">
    <property type="entry name" value="Ser-Thr/Tyr_kinase_cat_dom"/>
</dbReference>
<evidence type="ECO:0000313" key="3">
    <source>
        <dbReference type="Proteomes" id="UP000234474"/>
    </source>
</evidence>
<reference evidence="3" key="1">
    <citation type="journal article" date="2018" name="Proc. Natl. Acad. Sci. U.S.A.">
        <title>Linking secondary metabolites to gene clusters through genome sequencing of six diverse Aspergillus species.</title>
        <authorList>
            <person name="Kaerboelling I."/>
            <person name="Vesth T.C."/>
            <person name="Frisvad J.C."/>
            <person name="Nybo J.L."/>
            <person name="Theobald S."/>
            <person name="Kuo A."/>
            <person name="Bowyer P."/>
            <person name="Matsuda Y."/>
            <person name="Mondo S."/>
            <person name="Lyhne E.K."/>
            <person name="Kogle M.E."/>
            <person name="Clum A."/>
            <person name="Lipzen A."/>
            <person name="Salamov A."/>
            <person name="Ngan C.Y."/>
            <person name="Daum C."/>
            <person name="Chiniquy J."/>
            <person name="Barry K."/>
            <person name="LaButti K."/>
            <person name="Haridas S."/>
            <person name="Simmons B.A."/>
            <person name="Magnuson J.K."/>
            <person name="Mortensen U.H."/>
            <person name="Larsen T.O."/>
            <person name="Grigoriev I.V."/>
            <person name="Baker S.E."/>
            <person name="Andersen M.R."/>
        </authorList>
    </citation>
    <scope>NUCLEOTIDE SEQUENCE [LARGE SCALE GENOMIC DNA]</scope>
    <source>
        <strain evidence="3">IBT 16806</strain>
    </source>
</reference>
<dbReference type="InterPro" id="IPR011009">
    <property type="entry name" value="Kinase-like_dom_sf"/>
</dbReference>
<organism evidence="2 3">
    <name type="scientific">Aspergillus novofumigatus (strain IBT 16806)</name>
    <dbReference type="NCBI Taxonomy" id="1392255"/>
    <lineage>
        <taxon>Eukaryota</taxon>
        <taxon>Fungi</taxon>
        <taxon>Dikarya</taxon>
        <taxon>Ascomycota</taxon>
        <taxon>Pezizomycotina</taxon>
        <taxon>Eurotiomycetes</taxon>
        <taxon>Eurotiomycetidae</taxon>
        <taxon>Eurotiales</taxon>
        <taxon>Aspergillaceae</taxon>
        <taxon>Aspergillus</taxon>
        <taxon>Aspergillus subgen. Fumigati</taxon>
    </lineage>
</organism>
<dbReference type="GO" id="GO:0005524">
    <property type="term" value="F:ATP binding"/>
    <property type="evidence" value="ECO:0007669"/>
    <property type="project" value="InterPro"/>
</dbReference>
<dbReference type="GO" id="GO:0005634">
    <property type="term" value="C:nucleus"/>
    <property type="evidence" value="ECO:0007669"/>
    <property type="project" value="TreeGrafter"/>
</dbReference>
<dbReference type="STRING" id="1392255.A0A2I1C406"/>
<dbReference type="PANTHER" id="PTHR44167">
    <property type="entry name" value="OVARIAN-SPECIFIC SERINE/THREONINE-PROTEIN KINASE LOK-RELATED"/>
    <property type="match status" value="1"/>
</dbReference>
<proteinExistence type="predicted"/>
<dbReference type="Proteomes" id="UP000234474">
    <property type="component" value="Unassembled WGS sequence"/>
</dbReference>
<evidence type="ECO:0000313" key="2">
    <source>
        <dbReference type="EMBL" id="PKX92345.1"/>
    </source>
</evidence>
<dbReference type="SUPFAM" id="SSF56112">
    <property type="entry name" value="Protein kinase-like (PK-like)"/>
    <property type="match status" value="1"/>
</dbReference>
<gene>
    <name evidence="2" type="ORF">P174DRAFT_487869</name>
</gene>
<feature type="domain" description="Protein kinase" evidence="1">
    <location>
        <begin position="47"/>
        <end position="382"/>
    </location>
</feature>
<keyword evidence="2" id="KW-0418">Kinase</keyword>
<dbReference type="Pfam" id="PF07714">
    <property type="entry name" value="PK_Tyr_Ser-Thr"/>
    <property type="match status" value="1"/>
</dbReference>
<dbReference type="InterPro" id="IPR000719">
    <property type="entry name" value="Prot_kinase_dom"/>
</dbReference>
<dbReference type="EMBL" id="MSZS01000005">
    <property type="protein sequence ID" value="PKX92345.1"/>
    <property type="molecule type" value="Genomic_DNA"/>
</dbReference>
<dbReference type="RefSeq" id="XP_024680940.1">
    <property type="nucleotide sequence ID" value="XM_024830791.1"/>
</dbReference>
<dbReference type="GeneID" id="36538125"/>
<dbReference type="VEuPathDB" id="FungiDB:P174DRAFT_487869"/>
<dbReference type="AlphaFoldDB" id="A0A2I1C406"/>
<dbReference type="GO" id="GO:0044773">
    <property type="term" value="P:mitotic DNA damage checkpoint signaling"/>
    <property type="evidence" value="ECO:0007669"/>
    <property type="project" value="TreeGrafter"/>
</dbReference>
<dbReference type="PANTHER" id="PTHR44167:SF24">
    <property type="entry name" value="SERINE_THREONINE-PROTEIN KINASE CHK2"/>
    <property type="match status" value="1"/>
</dbReference>
<keyword evidence="3" id="KW-1185">Reference proteome</keyword>
<name>A0A2I1C406_ASPN1</name>
<protein>
    <submittedName>
        <fullName evidence="2">Protein kinase</fullName>
    </submittedName>
</protein>